<dbReference type="EnsemblPlants" id="OBART11G22130.1">
    <property type="protein sequence ID" value="OBART11G22130.1"/>
    <property type="gene ID" value="OBART11G22130"/>
</dbReference>
<dbReference type="Pfam" id="PF19584">
    <property type="entry name" value="MCAfunc"/>
    <property type="match status" value="1"/>
</dbReference>
<reference evidence="3" key="1">
    <citation type="journal article" date="2009" name="Rice">
        <title>De Novo Next Generation Sequencing of Plant Genomes.</title>
        <authorList>
            <person name="Rounsley S."/>
            <person name="Marri P.R."/>
            <person name="Yu Y."/>
            <person name="He R."/>
            <person name="Sisneros N."/>
            <person name="Goicoechea J.L."/>
            <person name="Lee S.J."/>
            <person name="Angelova A."/>
            <person name="Kudrna D."/>
            <person name="Luo M."/>
            <person name="Affourtit J."/>
            <person name="Desany B."/>
            <person name="Knight J."/>
            <person name="Niazi F."/>
            <person name="Egholm M."/>
            <person name="Wing R.A."/>
        </authorList>
    </citation>
    <scope>NUCLEOTIDE SEQUENCE [LARGE SCALE GENOMIC DNA]</scope>
    <source>
        <strain evidence="3">cv. IRGC 105608</strain>
    </source>
</reference>
<dbReference type="GO" id="GO:0007166">
    <property type="term" value="P:cell surface receptor signaling pathway"/>
    <property type="evidence" value="ECO:0007669"/>
    <property type="project" value="InterPro"/>
</dbReference>
<dbReference type="PROSITE" id="PS00108">
    <property type="entry name" value="PROTEIN_KINASE_ST"/>
    <property type="match status" value="1"/>
</dbReference>
<dbReference type="PaxDb" id="65489-OBART11G22130.1"/>
<evidence type="ECO:0000256" key="1">
    <source>
        <dbReference type="SAM" id="MobiDB-lite"/>
    </source>
</evidence>
<dbReference type="SMART" id="SM00220">
    <property type="entry name" value="S_TKc"/>
    <property type="match status" value="1"/>
</dbReference>
<organism evidence="3">
    <name type="scientific">Oryza barthii</name>
    <dbReference type="NCBI Taxonomy" id="65489"/>
    <lineage>
        <taxon>Eukaryota</taxon>
        <taxon>Viridiplantae</taxon>
        <taxon>Streptophyta</taxon>
        <taxon>Embryophyta</taxon>
        <taxon>Tracheophyta</taxon>
        <taxon>Spermatophyta</taxon>
        <taxon>Magnoliopsida</taxon>
        <taxon>Liliopsida</taxon>
        <taxon>Poales</taxon>
        <taxon>Poaceae</taxon>
        <taxon>BOP clade</taxon>
        <taxon>Oryzoideae</taxon>
        <taxon>Oryzeae</taxon>
        <taxon>Oryzinae</taxon>
        <taxon>Oryza</taxon>
    </lineage>
</organism>
<dbReference type="CDD" id="cd21037">
    <property type="entry name" value="MLKL_NTD"/>
    <property type="match status" value="1"/>
</dbReference>
<feature type="compositionally biased region" description="Polar residues" evidence="1">
    <location>
        <begin position="152"/>
        <end position="168"/>
    </location>
</feature>
<evidence type="ECO:0000313" key="4">
    <source>
        <dbReference type="Proteomes" id="UP000026960"/>
    </source>
</evidence>
<sequence length="564" mass="63086">MAHLQWEGMDRMATIAQLTGVDALGLISTIVQAAQAVRRNKETCQELVQEIQLIRDLLRMLQDPEMMCREEIVNALSGLEGTLKEAYVLVTSCRDCSAMYRFFMGWKQADQFRCIKKKIGKHLRFYPMISHADLTRRLEKLANSAALSTCSSQDAQEVPASSSVNHSNPEARAEEVNDEFKKSDVVTQSINDVERHEAGHQDAVQTLSVRKSRSWWHDVISSKKAADAVKAHVVPRAIELFSLAELAKATMDFALDREIGKGIFSSVYRGVLPDGREVAIERKKVDSSAGGMEAFRAEVTIQSLLHHKHIIRLVGCCVMEEEEHWSLFQKKNMVEKRLLVFEYMENGSLFDHLHGPSTSSFSPVTASWKTRIEILLGVSRAIEYLHSYATPAVIHCDIKSSNILLDSSWSPRLSGFDIAVSCDEAECVDICVRGTLGYLDPEFVRTRTLKPVSDVYNFGVVMLEVLSGRRAICRWKEDHGDGDGDSPMDSLVNHALPLIDAGQVLHLLDRRPAEEPTPRQLEAADLVARTAAHCLQENGDDRPAMSDVVTRLQAALELVRCDDE</sequence>
<dbReference type="InterPro" id="IPR008271">
    <property type="entry name" value="Ser/Thr_kinase_AS"/>
</dbReference>
<dbReference type="HOGENOM" id="CLU_000288_158_3_1"/>
<reference evidence="3" key="2">
    <citation type="submission" date="2015-03" db="UniProtKB">
        <authorList>
            <consortium name="EnsemblPlants"/>
        </authorList>
    </citation>
    <scope>IDENTIFICATION</scope>
</reference>
<protein>
    <recommendedName>
        <fullName evidence="2">Protein kinase domain-containing protein</fullName>
    </recommendedName>
</protein>
<feature type="region of interest" description="Disordered" evidence="1">
    <location>
        <begin position="152"/>
        <end position="178"/>
    </location>
</feature>
<dbReference type="InterPro" id="IPR000719">
    <property type="entry name" value="Prot_kinase_dom"/>
</dbReference>
<dbReference type="Gene3D" id="3.30.200.20">
    <property type="entry name" value="Phosphorylase Kinase, domain 1"/>
    <property type="match status" value="1"/>
</dbReference>
<dbReference type="InterPro" id="IPR045766">
    <property type="entry name" value="MCAfunc"/>
</dbReference>
<dbReference type="InterPro" id="IPR036537">
    <property type="entry name" value="Adaptor_Cbl_N_dom_sf"/>
</dbReference>
<dbReference type="PANTHER" id="PTHR46146">
    <property type="entry name" value="SERINE/THREONINE-PROTEIN KINASE-LIKE PROTEIN CCR4"/>
    <property type="match status" value="1"/>
</dbReference>
<dbReference type="PROSITE" id="PS50011">
    <property type="entry name" value="PROTEIN_KINASE_DOM"/>
    <property type="match status" value="1"/>
</dbReference>
<dbReference type="GO" id="GO:0004672">
    <property type="term" value="F:protein kinase activity"/>
    <property type="evidence" value="ECO:0007669"/>
    <property type="project" value="InterPro"/>
</dbReference>
<keyword evidence="4" id="KW-1185">Reference proteome</keyword>
<dbReference type="SUPFAM" id="SSF56112">
    <property type="entry name" value="Protein kinase-like (PK-like)"/>
    <property type="match status" value="1"/>
</dbReference>
<dbReference type="Gene3D" id="1.10.510.10">
    <property type="entry name" value="Transferase(Phosphotransferase) domain 1"/>
    <property type="match status" value="1"/>
</dbReference>
<dbReference type="STRING" id="65489.A0A0D3HPQ7"/>
<dbReference type="InterPro" id="IPR011009">
    <property type="entry name" value="Kinase-like_dom_sf"/>
</dbReference>
<dbReference type="Proteomes" id="UP000026960">
    <property type="component" value="Chromosome 11"/>
</dbReference>
<dbReference type="Gene3D" id="1.20.930.20">
    <property type="entry name" value="Adaptor protein Cbl, N-terminal domain"/>
    <property type="match status" value="1"/>
</dbReference>
<dbReference type="InterPro" id="IPR059179">
    <property type="entry name" value="MLKL-like_MCAfunc"/>
</dbReference>
<proteinExistence type="predicted"/>
<dbReference type="eggNOG" id="KOG1187">
    <property type="taxonomic scope" value="Eukaryota"/>
</dbReference>
<name>A0A0D3HPQ7_9ORYZ</name>
<feature type="domain" description="Protein kinase" evidence="2">
    <location>
        <begin position="253"/>
        <end position="556"/>
    </location>
</feature>
<dbReference type="AlphaFoldDB" id="A0A0D3HPQ7"/>
<accession>A0A0D3HPQ7</accession>
<dbReference type="GO" id="GO:0005524">
    <property type="term" value="F:ATP binding"/>
    <property type="evidence" value="ECO:0007669"/>
    <property type="project" value="InterPro"/>
</dbReference>
<dbReference type="PANTHER" id="PTHR46146:SF7">
    <property type="entry name" value="OS11G0664000 PROTEIN"/>
    <property type="match status" value="1"/>
</dbReference>
<dbReference type="Gramene" id="OBART11G22130.1">
    <property type="protein sequence ID" value="OBART11G22130.1"/>
    <property type="gene ID" value="OBART11G22130"/>
</dbReference>
<dbReference type="Pfam" id="PF00069">
    <property type="entry name" value="Pkinase"/>
    <property type="match status" value="1"/>
</dbReference>
<evidence type="ECO:0000259" key="2">
    <source>
        <dbReference type="PROSITE" id="PS50011"/>
    </source>
</evidence>
<feature type="compositionally biased region" description="Basic and acidic residues" evidence="1">
    <location>
        <begin position="169"/>
        <end position="178"/>
    </location>
</feature>
<evidence type="ECO:0000313" key="3">
    <source>
        <dbReference type="EnsemblPlants" id="OBART11G22130.1"/>
    </source>
</evidence>